<dbReference type="RefSeq" id="WP_078074188.1">
    <property type="nucleotide sequence ID" value="NZ_CP018047.1"/>
</dbReference>
<organism evidence="4 5">
    <name type="scientific">Streptomyces niveus</name>
    <name type="common">Streptomyces spheroides</name>
    <dbReference type="NCBI Taxonomy" id="193462"/>
    <lineage>
        <taxon>Bacteria</taxon>
        <taxon>Bacillati</taxon>
        <taxon>Actinomycetota</taxon>
        <taxon>Actinomycetes</taxon>
        <taxon>Kitasatosporales</taxon>
        <taxon>Streptomycetaceae</taxon>
        <taxon>Streptomyces</taxon>
    </lineage>
</organism>
<dbReference type="Gene3D" id="1.10.101.10">
    <property type="entry name" value="PGBD-like superfamily/PGBD"/>
    <property type="match status" value="1"/>
</dbReference>
<keyword evidence="1" id="KW-0732">Signal</keyword>
<feature type="signal peptide" evidence="1">
    <location>
        <begin position="1"/>
        <end position="32"/>
    </location>
</feature>
<evidence type="ECO:0000259" key="3">
    <source>
        <dbReference type="Pfam" id="PF08291"/>
    </source>
</evidence>
<dbReference type="SUPFAM" id="SSF55166">
    <property type="entry name" value="Hedgehog/DD-peptidase"/>
    <property type="match status" value="1"/>
</dbReference>
<dbReference type="Proteomes" id="UP000189677">
    <property type="component" value="Chromosome"/>
</dbReference>
<proteinExistence type="predicted"/>
<protein>
    <submittedName>
        <fullName evidence="4">Peptidase M15</fullName>
    </submittedName>
</protein>
<dbReference type="InterPro" id="IPR013230">
    <property type="entry name" value="Peptidase_M15A_C"/>
</dbReference>
<feature type="chain" id="PRO_5012753035" evidence="1">
    <location>
        <begin position="33"/>
        <end position="244"/>
    </location>
</feature>
<dbReference type="AlphaFoldDB" id="A0A1U9QN23"/>
<dbReference type="Pfam" id="PF08291">
    <property type="entry name" value="Peptidase_M15_3"/>
    <property type="match status" value="1"/>
</dbReference>
<dbReference type="Pfam" id="PF01471">
    <property type="entry name" value="PG_binding_1"/>
    <property type="match status" value="1"/>
</dbReference>
<evidence type="ECO:0000313" key="5">
    <source>
        <dbReference type="Proteomes" id="UP000189677"/>
    </source>
</evidence>
<dbReference type="InterPro" id="IPR002477">
    <property type="entry name" value="Peptidoglycan-bd-like"/>
</dbReference>
<dbReference type="Gene3D" id="3.30.1380.10">
    <property type="match status" value="1"/>
</dbReference>
<feature type="domain" description="Peptidase M15A C-terminal" evidence="3">
    <location>
        <begin position="120"/>
        <end position="233"/>
    </location>
</feature>
<keyword evidence="5" id="KW-1185">Reference proteome</keyword>
<evidence type="ECO:0000256" key="1">
    <source>
        <dbReference type="SAM" id="SignalP"/>
    </source>
</evidence>
<reference evidence="4 5" key="1">
    <citation type="submission" date="2016-11" db="EMBL/GenBank/DDBJ databases">
        <title>Complete genome sequence of Streptomyces niveus SCSIO 3406.</title>
        <authorList>
            <person name="Zhu Q."/>
            <person name="Cheng W."/>
            <person name="Song Y."/>
            <person name="Li Q."/>
            <person name="Ju J."/>
        </authorList>
    </citation>
    <scope>NUCLEOTIDE SEQUENCE [LARGE SCALE GENOMIC DNA]</scope>
    <source>
        <strain evidence="4 5">SCSIO 3406</strain>
    </source>
</reference>
<gene>
    <name evidence="4" type="ORF">BBN63_04815</name>
</gene>
<evidence type="ECO:0000259" key="2">
    <source>
        <dbReference type="Pfam" id="PF01471"/>
    </source>
</evidence>
<dbReference type="InterPro" id="IPR036365">
    <property type="entry name" value="PGBD-like_sf"/>
</dbReference>
<dbReference type="EMBL" id="CP018047">
    <property type="protein sequence ID" value="AQU65662.1"/>
    <property type="molecule type" value="Genomic_DNA"/>
</dbReference>
<name>A0A1U9QN23_STRNV</name>
<dbReference type="OrthoDB" id="9810670at2"/>
<dbReference type="SUPFAM" id="SSF47090">
    <property type="entry name" value="PGBD-like"/>
    <property type="match status" value="1"/>
</dbReference>
<dbReference type="InterPro" id="IPR036366">
    <property type="entry name" value="PGBDSf"/>
</dbReference>
<evidence type="ECO:0000313" key="4">
    <source>
        <dbReference type="EMBL" id="AQU65662.1"/>
    </source>
</evidence>
<sequence>MFRSALHTSLALVMISTGVIVGATVTAGSAQAASNCGQPITGLPLQEGSQGTSVERLQIRVAGFVDSGEVLSTDGVYGGRTKEAVRKFQAQYGLQADGIAGSQTVNKIYALQDSDCTPIHFSYAEWNKCNSTWSGGAVSAATAKANARRSMWKLEALREKLGGNPIAISSGFRSNSCNAAVGGVSGSRHTYGDAADMPGTQTWRCKLHNGAKRSGFTEILGQGFPGHNDHTHVGMTGSRQWHGC</sequence>
<dbReference type="KEGG" id="snw:BBN63_04815"/>
<accession>A0A1U9QN23</accession>
<dbReference type="InterPro" id="IPR009045">
    <property type="entry name" value="Zn_M74/Hedgehog-like"/>
</dbReference>
<feature type="domain" description="Peptidoglycan binding-like" evidence="2">
    <location>
        <begin position="52"/>
        <end position="107"/>
    </location>
</feature>